<gene>
    <name evidence="1" type="ORF">CITCOLO1_LOCUS9365</name>
</gene>
<evidence type="ECO:0000313" key="1">
    <source>
        <dbReference type="EMBL" id="CAK9317461.1"/>
    </source>
</evidence>
<evidence type="ECO:0000313" key="2">
    <source>
        <dbReference type="Proteomes" id="UP001642487"/>
    </source>
</evidence>
<organism evidence="1 2">
    <name type="scientific">Citrullus colocynthis</name>
    <name type="common">colocynth</name>
    <dbReference type="NCBI Taxonomy" id="252529"/>
    <lineage>
        <taxon>Eukaryota</taxon>
        <taxon>Viridiplantae</taxon>
        <taxon>Streptophyta</taxon>
        <taxon>Embryophyta</taxon>
        <taxon>Tracheophyta</taxon>
        <taxon>Spermatophyta</taxon>
        <taxon>Magnoliopsida</taxon>
        <taxon>eudicotyledons</taxon>
        <taxon>Gunneridae</taxon>
        <taxon>Pentapetalae</taxon>
        <taxon>rosids</taxon>
        <taxon>fabids</taxon>
        <taxon>Cucurbitales</taxon>
        <taxon>Cucurbitaceae</taxon>
        <taxon>Benincaseae</taxon>
        <taxon>Citrullus</taxon>
    </lineage>
</organism>
<dbReference type="Proteomes" id="UP001642487">
    <property type="component" value="Chromosome 3"/>
</dbReference>
<reference evidence="1 2" key="1">
    <citation type="submission" date="2024-03" db="EMBL/GenBank/DDBJ databases">
        <authorList>
            <person name="Gkanogiannis A."/>
            <person name="Becerra Lopez-Lavalle L."/>
        </authorList>
    </citation>
    <scope>NUCLEOTIDE SEQUENCE [LARGE SCALE GENOMIC DNA]</scope>
</reference>
<keyword evidence="2" id="KW-1185">Reference proteome</keyword>
<accession>A0ABP0YAN4</accession>
<dbReference type="EMBL" id="OZ021737">
    <property type="protein sequence ID" value="CAK9317461.1"/>
    <property type="molecule type" value="Genomic_DNA"/>
</dbReference>
<proteinExistence type="predicted"/>
<name>A0ABP0YAN4_9ROSI</name>
<sequence>MAVKTHSSSCCSFRVPAIVVCTGRRLFVHCRSSLSRWQLCLILALPPPPLDDLLPWVWFLPRHPLLFTAAGKVHTLMLPPFPLRFTDRDLKPIFMGAL</sequence>
<protein>
    <submittedName>
        <fullName evidence="1">Uncharacterized protein</fullName>
    </submittedName>
</protein>